<protein>
    <submittedName>
        <fullName evidence="2">Uncharacterized protein</fullName>
    </submittedName>
</protein>
<keyword evidence="3" id="KW-1185">Reference proteome</keyword>
<name>A0A8K0FYW3_IGNLU</name>
<dbReference type="Proteomes" id="UP000801492">
    <property type="component" value="Unassembled WGS sequence"/>
</dbReference>
<reference evidence="2" key="1">
    <citation type="submission" date="2019-08" db="EMBL/GenBank/DDBJ databases">
        <title>The genome of the North American firefly Photinus pyralis.</title>
        <authorList>
            <consortium name="Photinus pyralis genome working group"/>
            <person name="Fallon T.R."/>
            <person name="Sander Lower S.E."/>
            <person name="Weng J.-K."/>
        </authorList>
    </citation>
    <scope>NUCLEOTIDE SEQUENCE</scope>
    <source>
        <strain evidence="2">TRF0915ILg1</strain>
        <tissue evidence="2">Whole body</tissue>
    </source>
</reference>
<dbReference type="EMBL" id="VTPC01091048">
    <property type="protein sequence ID" value="KAF2879961.1"/>
    <property type="molecule type" value="Genomic_DNA"/>
</dbReference>
<proteinExistence type="predicted"/>
<sequence length="339" mass="38809">MEKDWAFKKYCKVETESVFLDVLKQAKNLLVEDEEEASELPKRKKRNPQNLKDYVLTESSAMLSISNDYTTFKHFGVLGKLEITIPTKDETNCVHNYLKAIESQVGNNIFSWKFPDLEKLSPDEFFTLVSIVSDSEDEDERNFDIPVVKNQENNTVRTDMDWDSEDDIPLAAFLPVPPAVPAVYAHQGDDSDGGSVKKLHRTHSELPLLNDQASIKFWKTHVEHDKEIRNSMNTILGYPEESTEDCFSFPPQEVTSSSTPVVKELTTKRPSEDKKDKVENQLTKDGQIHANMETPWQCQTEFTPQRLPLEAQLHSRENQEDAVLMEFPPDEERSSSAII</sequence>
<feature type="region of interest" description="Disordered" evidence="1">
    <location>
        <begin position="310"/>
        <end position="339"/>
    </location>
</feature>
<feature type="region of interest" description="Disordered" evidence="1">
    <location>
        <begin position="250"/>
        <end position="297"/>
    </location>
</feature>
<evidence type="ECO:0000313" key="3">
    <source>
        <dbReference type="Proteomes" id="UP000801492"/>
    </source>
</evidence>
<feature type="compositionally biased region" description="Basic and acidic residues" evidence="1">
    <location>
        <begin position="265"/>
        <end position="279"/>
    </location>
</feature>
<accession>A0A8K0FYW3</accession>
<dbReference type="AlphaFoldDB" id="A0A8K0FYW3"/>
<gene>
    <name evidence="2" type="ORF">ILUMI_26206</name>
</gene>
<comment type="caution">
    <text evidence="2">The sequence shown here is derived from an EMBL/GenBank/DDBJ whole genome shotgun (WGS) entry which is preliminary data.</text>
</comment>
<evidence type="ECO:0000256" key="1">
    <source>
        <dbReference type="SAM" id="MobiDB-lite"/>
    </source>
</evidence>
<organism evidence="2 3">
    <name type="scientific">Ignelater luminosus</name>
    <name type="common">Cucubano</name>
    <name type="synonym">Pyrophorus luminosus</name>
    <dbReference type="NCBI Taxonomy" id="2038154"/>
    <lineage>
        <taxon>Eukaryota</taxon>
        <taxon>Metazoa</taxon>
        <taxon>Ecdysozoa</taxon>
        <taxon>Arthropoda</taxon>
        <taxon>Hexapoda</taxon>
        <taxon>Insecta</taxon>
        <taxon>Pterygota</taxon>
        <taxon>Neoptera</taxon>
        <taxon>Endopterygota</taxon>
        <taxon>Coleoptera</taxon>
        <taxon>Polyphaga</taxon>
        <taxon>Elateriformia</taxon>
        <taxon>Elateroidea</taxon>
        <taxon>Elateridae</taxon>
        <taxon>Agrypninae</taxon>
        <taxon>Pyrophorini</taxon>
        <taxon>Ignelater</taxon>
    </lineage>
</organism>
<feature type="compositionally biased region" description="Basic and acidic residues" evidence="1">
    <location>
        <begin position="330"/>
        <end position="339"/>
    </location>
</feature>
<evidence type="ECO:0000313" key="2">
    <source>
        <dbReference type="EMBL" id="KAF2879961.1"/>
    </source>
</evidence>